<evidence type="ECO:0000256" key="2">
    <source>
        <dbReference type="SAM" id="SignalP"/>
    </source>
</evidence>
<dbReference type="InterPro" id="IPR018247">
    <property type="entry name" value="EF_Hand_1_Ca_BS"/>
</dbReference>
<accession>A0A518DIE7</accession>
<feature type="compositionally biased region" description="Polar residues" evidence="1">
    <location>
        <begin position="54"/>
        <end position="63"/>
    </location>
</feature>
<dbReference type="RefSeq" id="WP_145291178.1">
    <property type="nucleotide sequence ID" value="NZ_CP036291.1"/>
</dbReference>
<proteinExistence type="predicted"/>
<dbReference type="KEGG" id="pnd:Pla175_46660"/>
<name>A0A518DIE7_9BACT</name>
<dbReference type="EMBL" id="CP036291">
    <property type="protein sequence ID" value="QDU91246.1"/>
    <property type="molecule type" value="Genomic_DNA"/>
</dbReference>
<feature type="signal peptide" evidence="2">
    <location>
        <begin position="1"/>
        <end position="29"/>
    </location>
</feature>
<evidence type="ECO:0000313" key="5">
    <source>
        <dbReference type="Proteomes" id="UP000317429"/>
    </source>
</evidence>
<keyword evidence="2" id="KW-0732">Signal</keyword>
<gene>
    <name evidence="4" type="ORF">Pla175_46660</name>
</gene>
<organism evidence="4 5">
    <name type="scientific">Pirellulimonas nuda</name>
    <dbReference type="NCBI Taxonomy" id="2528009"/>
    <lineage>
        <taxon>Bacteria</taxon>
        <taxon>Pseudomonadati</taxon>
        <taxon>Planctomycetota</taxon>
        <taxon>Planctomycetia</taxon>
        <taxon>Pirellulales</taxon>
        <taxon>Lacipirellulaceae</taxon>
        <taxon>Pirellulimonas</taxon>
    </lineage>
</organism>
<dbReference type="SUPFAM" id="SSF63446">
    <property type="entry name" value="Type I dockerin domain"/>
    <property type="match status" value="1"/>
</dbReference>
<evidence type="ECO:0000256" key="1">
    <source>
        <dbReference type="SAM" id="MobiDB-lite"/>
    </source>
</evidence>
<feature type="region of interest" description="Disordered" evidence="1">
    <location>
        <begin position="105"/>
        <end position="139"/>
    </location>
</feature>
<protein>
    <recommendedName>
        <fullName evidence="3">Ice-binding protein C-terminal domain-containing protein</fullName>
    </recommendedName>
</protein>
<dbReference type="Pfam" id="PF07589">
    <property type="entry name" value="PEP-CTERM"/>
    <property type="match status" value="1"/>
</dbReference>
<feature type="domain" description="Ice-binding protein C-terminal" evidence="3">
    <location>
        <begin position="934"/>
        <end position="957"/>
    </location>
</feature>
<evidence type="ECO:0000259" key="3">
    <source>
        <dbReference type="Pfam" id="PF07589"/>
    </source>
</evidence>
<dbReference type="NCBIfam" id="TIGR02595">
    <property type="entry name" value="PEP_CTERM"/>
    <property type="match status" value="1"/>
</dbReference>
<feature type="chain" id="PRO_5021781492" description="Ice-binding protein C-terminal domain-containing protein" evidence="2">
    <location>
        <begin position="30"/>
        <end position="958"/>
    </location>
</feature>
<dbReference type="PROSITE" id="PS00018">
    <property type="entry name" value="EF_HAND_1"/>
    <property type="match status" value="1"/>
</dbReference>
<dbReference type="OrthoDB" id="227473at2"/>
<dbReference type="InterPro" id="IPR036439">
    <property type="entry name" value="Dockerin_dom_sf"/>
</dbReference>
<dbReference type="AlphaFoldDB" id="A0A518DIE7"/>
<dbReference type="Proteomes" id="UP000317429">
    <property type="component" value="Chromosome"/>
</dbReference>
<dbReference type="PROSITE" id="PS51257">
    <property type="entry name" value="PROKAR_LIPOPROTEIN"/>
    <property type="match status" value="1"/>
</dbReference>
<reference evidence="4 5" key="1">
    <citation type="submission" date="2019-02" db="EMBL/GenBank/DDBJ databases">
        <title>Deep-cultivation of Planctomycetes and their phenomic and genomic characterization uncovers novel biology.</title>
        <authorList>
            <person name="Wiegand S."/>
            <person name="Jogler M."/>
            <person name="Boedeker C."/>
            <person name="Pinto D."/>
            <person name="Vollmers J."/>
            <person name="Rivas-Marin E."/>
            <person name="Kohn T."/>
            <person name="Peeters S.H."/>
            <person name="Heuer A."/>
            <person name="Rast P."/>
            <person name="Oberbeckmann S."/>
            <person name="Bunk B."/>
            <person name="Jeske O."/>
            <person name="Meyerdierks A."/>
            <person name="Storesund J.E."/>
            <person name="Kallscheuer N."/>
            <person name="Luecker S."/>
            <person name="Lage O.M."/>
            <person name="Pohl T."/>
            <person name="Merkel B.J."/>
            <person name="Hornburger P."/>
            <person name="Mueller R.-W."/>
            <person name="Bruemmer F."/>
            <person name="Labrenz M."/>
            <person name="Spormann A.M."/>
            <person name="Op den Camp H."/>
            <person name="Overmann J."/>
            <person name="Amann R."/>
            <person name="Jetten M.S.M."/>
            <person name="Mascher T."/>
            <person name="Medema M.H."/>
            <person name="Devos D.P."/>
            <person name="Kaster A.-K."/>
            <person name="Ovreas L."/>
            <person name="Rohde M."/>
            <person name="Galperin M.Y."/>
            <person name="Jogler C."/>
        </authorList>
    </citation>
    <scope>NUCLEOTIDE SEQUENCE [LARGE SCALE GENOMIC DNA]</scope>
    <source>
        <strain evidence="4 5">Pla175</strain>
    </source>
</reference>
<feature type="region of interest" description="Disordered" evidence="1">
    <location>
        <begin position="41"/>
        <end position="63"/>
    </location>
</feature>
<feature type="compositionally biased region" description="Gly residues" evidence="1">
    <location>
        <begin position="105"/>
        <end position="115"/>
    </location>
</feature>
<sequence precursor="true">MTRTLPRFSSALSLATLTAGCLLAGSATAAVSTSGDVFPSDNPFTAGNEGLPTGGNTVDFNQDVDTPQANYEEEANVTVGRTGAGQLSITAGSVLRYGHLVIGGNGGDGGEGDGNTGTDDNGPDGNGQPIFDPDDNLGNDDVTVGYLNDDLRILPAGVDSISTGNGVVTITGSGSLYNNAPNVIPGRFLDPDETVPTTLFPVPDDDRRGTGTNGTPYNGFDAYVGLTGTGTLQLLAGGRVELQDALIVGYGSSARGLVTVSGQSSYLEANGGTVQDLNGDVTKQTDNGPNQMIIGGYGFGELRISEGGTVVARNGAAIGTTSTDPGASTTTNQFTLPFDTSFTRKGIGGVVVEGPNSVWNIIPQQNFLGTFGALSSTTAAALAVGEYVADGAYTAQGGAGTLTISAGGTVNVRQAPISSQVPGTGLQQADVIVGRYGTIVMDTGLLSVTDQVITDGLIRGSGTILTGTFRNRQVGQVRVLAGERLVIAADQSTPDAFDEANVVLPQGVFLGNIGTIDVLGTTLEQAELEFQRAIAPGGTIATAGRFINQRDNAATPADATDDVIGQINLRDGTLRFRSGLANAGQFTVVSGQNLVSGLIFNNGNMNGTVEAGVDGSIVLTGASRTVFENQVTNFGSMVVNGGSQAIFNGAAFQNVGVKNVQNSNIVYSSGVVNGDANVTDASIGMLRYTGGPINVTGTVLNRGNADAVDDATDSRIFVTNQSALNFDNLVTNDGVITILGDSTVSFSGGLVNNGVLVDLNPTEIYVSGDFDNNGGRLGFAIRNPMDFTEMTVAGDATFASGGLIDVTFVSPSSLAVGQTYNLLTVFGTLDRGTAGLNLLPSMLPGGLGARPVFTSTGFSIEIISGAAGTLIGDLNGDNIVDQADLDIWSMNVGVLTGATPAIGDTDGDGDVDGADYFNIFGNLGAVIGIGSIAAVPEPSACVLMLLAGAGLLAARRKS</sequence>
<evidence type="ECO:0000313" key="4">
    <source>
        <dbReference type="EMBL" id="QDU91246.1"/>
    </source>
</evidence>
<keyword evidence="5" id="KW-1185">Reference proteome</keyword>
<dbReference type="InterPro" id="IPR013424">
    <property type="entry name" value="Ice-binding_C"/>
</dbReference>
<dbReference type="GO" id="GO:0000272">
    <property type="term" value="P:polysaccharide catabolic process"/>
    <property type="evidence" value="ECO:0007669"/>
    <property type="project" value="InterPro"/>
</dbReference>